<keyword evidence="6" id="KW-1185">Reference proteome</keyword>
<name>A0A1L8SVC7_9ENTE</name>
<dbReference type="Gene3D" id="1.10.10.60">
    <property type="entry name" value="Homeodomain-like"/>
    <property type="match status" value="2"/>
</dbReference>
<dbReference type="STRING" id="319970.RV00_GL002079"/>
<dbReference type="OrthoDB" id="62429at2"/>
<evidence type="ECO:0000256" key="1">
    <source>
        <dbReference type="ARBA" id="ARBA00023015"/>
    </source>
</evidence>
<dbReference type="InterPro" id="IPR009057">
    <property type="entry name" value="Homeodomain-like_sf"/>
</dbReference>
<dbReference type="SUPFAM" id="SSF51215">
    <property type="entry name" value="Regulatory protein AraC"/>
    <property type="match status" value="1"/>
</dbReference>
<dbReference type="InterPro" id="IPR018062">
    <property type="entry name" value="HTH_AraC-typ_CS"/>
</dbReference>
<dbReference type="PROSITE" id="PS00041">
    <property type="entry name" value="HTH_ARAC_FAMILY_1"/>
    <property type="match status" value="1"/>
</dbReference>
<dbReference type="Gene3D" id="2.60.120.280">
    <property type="entry name" value="Regulatory protein AraC"/>
    <property type="match status" value="1"/>
</dbReference>
<dbReference type="Pfam" id="PF12833">
    <property type="entry name" value="HTH_18"/>
    <property type="match status" value="1"/>
</dbReference>
<evidence type="ECO:0000313" key="6">
    <source>
        <dbReference type="Proteomes" id="UP000183700"/>
    </source>
</evidence>
<evidence type="ECO:0000256" key="2">
    <source>
        <dbReference type="ARBA" id="ARBA00023125"/>
    </source>
</evidence>
<organism evidence="5 6">
    <name type="scientific">Enterococcus devriesei</name>
    <dbReference type="NCBI Taxonomy" id="319970"/>
    <lineage>
        <taxon>Bacteria</taxon>
        <taxon>Bacillati</taxon>
        <taxon>Bacillota</taxon>
        <taxon>Bacilli</taxon>
        <taxon>Lactobacillales</taxon>
        <taxon>Enterococcaceae</taxon>
        <taxon>Enterococcus</taxon>
    </lineage>
</organism>
<comment type="caution">
    <text evidence="5">The sequence shown here is derived from an EMBL/GenBank/DDBJ whole genome shotgun (WGS) entry which is preliminary data.</text>
</comment>
<gene>
    <name evidence="5" type="ORF">RV00_GL002079</name>
</gene>
<keyword evidence="1" id="KW-0805">Transcription regulation</keyword>
<dbReference type="InterPro" id="IPR037923">
    <property type="entry name" value="HTH-like"/>
</dbReference>
<protein>
    <recommendedName>
        <fullName evidence="4">HTH araC/xylS-type domain-containing protein</fullName>
    </recommendedName>
</protein>
<dbReference type="Proteomes" id="UP000183700">
    <property type="component" value="Unassembled WGS sequence"/>
</dbReference>
<evidence type="ECO:0000313" key="5">
    <source>
        <dbReference type="EMBL" id="OJG35935.1"/>
    </source>
</evidence>
<accession>A0A1L8SVC7</accession>
<keyword evidence="3" id="KW-0804">Transcription</keyword>
<dbReference type="AlphaFoldDB" id="A0A1L8SVC7"/>
<dbReference type="PANTHER" id="PTHR43280:SF2">
    <property type="entry name" value="HTH-TYPE TRANSCRIPTIONAL REGULATOR EXSA"/>
    <property type="match status" value="1"/>
</dbReference>
<feature type="domain" description="HTH araC/xylS-type" evidence="4">
    <location>
        <begin position="163"/>
        <end position="260"/>
    </location>
</feature>
<dbReference type="PRINTS" id="PR00032">
    <property type="entry name" value="HTHARAC"/>
</dbReference>
<reference evidence="5 6" key="1">
    <citation type="submission" date="2014-12" db="EMBL/GenBank/DDBJ databases">
        <title>Draft genome sequences of 29 type strains of Enterococci.</title>
        <authorList>
            <person name="Zhong Z."/>
            <person name="Sun Z."/>
            <person name="Liu W."/>
            <person name="Zhang W."/>
            <person name="Zhang H."/>
        </authorList>
    </citation>
    <scope>NUCLEOTIDE SEQUENCE [LARGE SCALE GENOMIC DNA]</scope>
    <source>
        <strain evidence="5 6">DSM 22802</strain>
    </source>
</reference>
<dbReference type="Pfam" id="PF02311">
    <property type="entry name" value="AraC_binding"/>
    <property type="match status" value="1"/>
</dbReference>
<dbReference type="GO" id="GO:0043565">
    <property type="term" value="F:sequence-specific DNA binding"/>
    <property type="evidence" value="ECO:0007669"/>
    <property type="project" value="InterPro"/>
</dbReference>
<keyword evidence="2" id="KW-0238">DNA-binding</keyword>
<sequence length="263" mass="30935">MQDFFLQFYYLDHQNLPFIKGLGKGQGGEEYYWDSSNRKDHQIIMQYTLSGTGYFLSSGKKQTLQKGDFFLAETPGKFAYYGTDWSFLYLEFSPTIRQWLPTPSQVFQQSSDKFYQQLQGLFEQFQNQPDLSLLENARLTFDFFLALKQEMQLLKVEQNPLAKELKNYLENHFSEDISLEMLAKPFKLSTFKLIRLFEEAYHYPPMAYLRKYRISKSLELLWQGKSVAETAAAVGFSNSNYFAKVFKAEMGMTPTEYKEIERI</sequence>
<dbReference type="InterPro" id="IPR018060">
    <property type="entry name" value="HTH_AraC"/>
</dbReference>
<dbReference type="PROSITE" id="PS01124">
    <property type="entry name" value="HTH_ARAC_FAMILY_2"/>
    <property type="match status" value="1"/>
</dbReference>
<evidence type="ECO:0000256" key="3">
    <source>
        <dbReference type="ARBA" id="ARBA00023163"/>
    </source>
</evidence>
<dbReference type="SUPFAM" id="SSF46689">
    <property type="entry name" value="Homeodomain-like"/>
    <property type="match status" value="2"/>
</dbReference>
<dbReference type="InterPro" id="IPR003313">
    <property type="entry name" value="AraC-bd"/>
</dbReference>
<dbReference type="PANTHER" id="PTHR43280">
    <property type="entry name" value="ARAC-FAMILY TRANSCRIPTIONAL REGULATOR"/>
    <property type="match status" value="1"/>
</dbReference>
<dbReference type="SMART" id="SM00342">
    <property type="entry name" value="HTH_ARAC"/>
    <property type="match status" value="1"/>
</dbReference>
<dbReference type="GO" id="GO:0003700">
    <property type="term" value="F:DNA-binding transcription factor activity"/>
    <property type="evidence" value="ECO:0007669"/>
    <property type="project" value="InterPro"/>
</dbReference>
<evidence type="ECO:0000259" key="4">
    <source>
        <dbReference type="PROSITE" id="PS01124"/>
    </source>
</evidence>
<dbReference type="InterPro" id="IPR020449">
    <property type="entry name" value="Tscrpt_reg_AraC-type_HTH"/>
</dbReference>
<proteinExistence type="predicted"/>
<dbReference type="RefSeq" id="WP_071861903.1">
    <property type="nucleotide sequence ID" value="NZ_JBHLVS010000013.1"/>
</dbReference>
<dbReference type="EMBL" id="JXKM01000004">
    <property type="protein sequence ID" value="OJG35935.1"/>
    <property type="molecule type" value="Genomic_DNA"/>
</dbReference>